<dbReference type="InterPro" id="IPR040108">
    <property type="entry name" value="Laa1/Sip1/HEATR5"/>
</dbReference>
<dbReference type="PANTHER" id="PTHR21663:SF0">
    <property type="entry name" value="HEAT REPEAT-CONTAINING PROTEIN 5B"/>
    <property type="match status" value="1"/>
</dbReference>
<proteinExistence type="inferred from homology"/>
<accession>A0A1Y2HDZ0</accession>
<evidence type="ECO:0000256" key="2">
    <source>
        <dbReference type="SAM" id="MobiDB-lite"/>
    </source>
</evidence>
<dbReference type="GO" id="GO:0008104">
    <property type="term" value="P:intracellular protein localization"/>
    <property type="evidence" value="ECO:0007669"/>
    <property type="project" value="TreeGrafter"/>
</dbReference>
<dbReference type="GO" id="GO:0042147">
    <property type="term" value="P:retrograde transport, endosome to Golgi"/>
    <property type="evidence" value="ECO:0007669"/>
    <property type="project" value="TreeGrafter"/>
</dbReference>
<keyword evidence="5" id="KW-1185">Reference proteome</keyword>
<dbReference type="InterPro" id="IPR057981">
    <property type="entry name" value="TPR_LAA1-like_C"/>
</dbReference>
<name>A0A1Y2HDZ0_9FUNG</name>
<reference evidence="4 5" key="1">
    <citation type="submission" date="2016-07" db="EMBL/GenBank/DDBJ databases">
        <title>Pervasive Adenine N6-methylation of Active Genes in Fungi.</title>
        <authorList>
            <consortium name="DOE Joint Genome Institute"/>
            <person name="Mondo S.J."/>
            <person name="Dannebaum R.O."/>
            <person name="Kuo R.C."/>
            <person name="Labutti K."/>
            <person name="Haridas S."/>
            <person name="Kuo A."/>
            <person name="Salamov A."/>
            <person name="Ahrendt S.R."/>
            <person name="Lipzen A."/>
            <person name="Sullivan W."/>
            <person name="Andreopoulos W.B."/>
            <person name="Clum A."/>
            <person name="Lindquist E."/>
            <person name="Daum C."/>
            <person name="Ramamoorthy G.K."/>
            <person name="Gryganskyi A."/>
            <person name="Culley D."/>
            <person name="Magnuson J.K."/>
            <person name="James T.Y."/>
            <person name="O'Malley M.A."/>
            <person name="Stajich J.E."/>
            <person name="Spatafora J.W."/>
            <person name="Visel A."/>
            <person name="Grigoriev I.V."/>
        </authorList>
    </citation>
    <scope>NUCLEOTIDE SEQUENCE [LARGE SCALE GENOMIC DNA]</scope>
    <source>
        <strain evidence="4 5">PL171</strain>
    </source>
</reference>
<organism evidence="4 5">
    <name type="scientific">Catenaria anguillulae PL171</name>
    <dbReference type="NCBI Taxonomy" id="765915"/>
    <lineage>
        <taxon>Eukaryota</taxon>
        <taxon>Fungi</taxon>
        <taxon>Fungi incertae sedis</taxon>
        <taxon>Blastocladiomycota</taxon>
        <taxon>Blastocladiomycetes</taxon>
        <taxon>Blastocladiales</taxon>
        <taxon>Catenariaceae</taxon>
        <taxon>Catenaria</taxon>
    </lineage>
</organism>
<dbReference type="GO" id="GO:0030139">
    <property type="term" value="C:endocytic vesicle"/>
    <property type="evidence" value="ECO:0007669"/>
    <property type="project" value="TreeGrafter"/>
</dbReference>
<dbReference type="Pfam" id="PF20210">
    <property type="entry name" value="Laa1_Sip1_HTR5"/>
    <property type="match status" value="1"/>
</dbReference>
<comment type="caution">
    <text evidence="4">The sequence shown here is derived from an EMBL/GenBank/DDBJ whole genome shotgun (WGS) entry which is preliminary data.</text>
</comment>
<dbReference type="InterPro" id="IPR016024">
    <property type="entry name" value="ARM-type_fold"/>
</dbReference>
<evidence type="ECO:0000259" key="3">
    <source>
        <dbReference type="Pfam" id="PF25808"/>
    </source>
</evidence>
<dbReference type="InterPro" id="IPR046837">
    <property type="entry name" value="Laa1/Sip1/HEATR5-like_HEAT"/>
</dbReference>
<evidence type="ECO:0000313" key="5">
    <source>
        <dbReference type="Proteomes" id="UP000193411"/>
    </source>
</evidence>
<dbReference type="Proteomes" id="UP000193411">
    <property type="component" value="Unassembled WGS sequence"/>
</dbReference>
<dbReference type="EMBL" id="MCFL01000042">
    <property type="protein sequence ID" value="ORZ32786.1"/>
    <property type="molecule type" value="Genomic_DNA"/>
</dbReference>
<dbReference type="GO" id="GO:0005829">
    <property type="term" value="C:cytosol"/>
    <property type="evidence" value="ECO:0007669"/>
    <property type="project" value="GOC"/>
</dbReference>
<sequence>MAALAPPSFSFDPDVRLRAESSQERQELAAFQWLSKLCSDLDTAPSDVIKANQPNLERRLGLFLSFQNAPIKPSRAIRRLIAGCYLGILSRGDSRRAFDVLVSVQSNLGASIKATKENEHLITAVRMLNIHILGRLTERFGANYYSVLGETTHLMFKVLKSTSTDSVLRNETLDALSRAFRGAGKGLNDAQVKDALKLLKQGLTEKSMAVRQLSAECISGLARQANLGLQTAPDFDSFLHPLVRAFEGSNYDARIAIARAIANILAPSQQSFVVPISPAKLPQKKSGTKPDRAPLLKYHARESRIGIAEAYVMLFQLLGASYVESNYPTIVAHFVNDILSSPRYLTLPQPEVVSIKEIVIHILRSIGQLQSETAQINAIKHILDIYGGRWPALPQTPVPNKWSLHALLAEIAGLLNDVNGVAATLPESSMSTLLKLAGHPSHLVQSSAALCVLRLGINSPATFGPMFSHLHAVLYKEMANISMATPTENLRKYIGYSLSVSALLAAAPKVPFGSNGVKAQLSQLLLLWKDAFPKAQSSGGQGDIVDLLHGKEVALKALCALLLHNGDILTPDLRKRLAVLVTNVIQLVLAHPTLATPGLGPMPPTTKLSPLTLSYGELECMFRKRLMDTVSLLPAAQFDSYHGQLVKAASDLFAQDPADARRFDPGQQYQVYHAFDKQLQPVNSPVGPLFWQSAEYASHTLRLHGISDVSGRHLPVRDPGFVQPLDPIFDFEKWDTLEKHVQHPVAGGSEFDSLALLQAAHNRPTPSPPAFALVNSAIGMFGLLFPHLPPSSQEAYLDTYARYLKQKQERPGKRIAMLVNVIQAMNTATAVMVQLNAVSHSKKHILTPQATKSLLEIAHAGNCSSDGGVRLSSASIIGRVAELAAGNTASATIAQFLVSQIVDNRDPDVRAGAAMALVMLHVYTQSSSIIKTTVGVLHTLCTDLHPGVAGWATYALAHLMEARAAQVYPLVTPTLSVVCRQLMLEARPQFVGRVLFGCIDALGPELQVSDKIRELLTQFTEYLLEWDGLEECAEAWRAATHLLLMAPGTFPVPRYAGVLQALLGADHITLRRSVLQCLCSMVQRGPELVLENTTDLERTLVMLARAEPDLVNKSLASLIESSINPFRWIELCRSLLSPSSGGTAVGSPSAPEAGAGSGTDTDDDGDEVAVASVKPAERKQVHIQWTSQFLALQTLRQLIRFLATGPNREYHVNLALARGTRGDWLVSRLGELIRVAFTASTALSHTVRREGLALLEDVLDHFSVTEDPDFPGHRLLEQYQAQFSSALTPAFTAEADPEIVATASHVCARYIGSGITDDLLTLSRIIRLLTQALSMVQNASSGTSISGGAAVGGSTAGQSQHAQIMIALAVLGAWADIRRAAAGKPALAEVVGLQLTTLLPLWLSVLFEYAVVKQDMEVLGMLPSKVESMSANLSYALSSRDVVLPLQTLETDSLLTKHGSITTPYGEFQKLQLVIFGLAFEPLVSVRSSEDTTIVCLEALQVLLSSQNLMKQVHPSIAKEILTMCDRLMQTEAPKIQGRVLSLASTLMSNESLTTSALAPGAGKLISILKHALDNPSSEEERNSNSRLAVSLAATLISHAESNLQIDPSIFNSEVLADIRVRLAGLIVQAVQVPELSIVTLQCARSLFQLAKRSEQRTFAEACARVLLPHFIVIVFTDPVQVTPSAFSECVATIALAGAMCSGSEGNDRDKSMAMLVSSVLIGVLVRFPPTHSWAPVLRPVAVQGIMAMAKVCPQAFRDVVSQMPQDSRTALEAALRGPEDKSVEV</sequence>
<dbReference type="GO" id="GO:0005794">
    <property type="term" value="C:Golgi apparatus"/>
    <property type="evidence" value="ECO:0007669"/>
    <property type="project" value="TreeGrafter"/>
</dbReference>
<dbReference type="GO" id="GO:0016020">
    <property type="term" value="C:membrane"/>
    <property type="evidence" value="ECO:0007669"/>
    <property type="project" value="TreeGrafter"/>
</dbReference>
<dbReference type="InterPro" id="IPR011989">
    <property type="entry name" value="ARM-like"/>
</dbReference>
<dbReference type="GO" id="GO:0006897">
    <property type="term" value="P:endocytosis"/>
    <property type="evidence" value="ECO:0007669"/>
    <property type="project" value="TreeGrafter"/>
</dbReference>
<dbReference type="OrthoDB" id="192608at2759"/>
<dbReference type="STRING" id="765915.A0A1Y2HDZ0"/>
<evidence type="ECO:0000256" key="1">
    <source>
        <dbReference type="ARBA" id="ARBA00008304"/>
    </source>
</evidence>
<dbReference type="PANTHER" id="PTHR21663">
    <property type="entry name" value="HYPOTHETICAL HEAT DOMAIN-CONTAINING"/>
    <property type="match status" value="1"/>
</dbReference>
<gene>
    <name evidence="4" type="ORF">BCR44DRAFT_1462947</name>
</gene>
<feature type="region of interest" description="Disordered" evidence="2">
    <location>
        <begin position="1142"/>
        <end position="1166"/>
    </location>
</feature>
<feature type="domain" description="LAA1-like C-terminal TPR repeats" evidence="3">
    <location>
        <begin position="1622"/>
        <end position="1780"/>
    </location>
</feature>
<protein>
    <submittedName>
        <fullName evidence="4">Armadillo-type protein</fullName>
    </submittedName>
</protein>
<evidence type="ECO:0000313" key="4">
    <source>
        <dbReference type="EMBL" id="ORZ32786.1"/>
    </source>
</evidence>
<dbReference type="Pfam" id="PF25808">
    <property type="entry name" value="TPR_LAA1_C"/>
    <property type="match status" value="1"/>
</dbReference>
<dbReference type="SUPFAM" id="SSF48371">
    <property type="entry name" value="ARM repeat"/>
    <property type="match status" value="2"/>
</dbReference>
<comment type="similarity">
    <text evidence="1">Belongs to the HEATR5 family.</text>
</comment>
<dbReference type="Gene3D" id="1.25.10.10">
    <property type="entry name" value="Leucine-rich Repeat Variant"/>
    <property type="match status" value="2"/>
</dbReference>